<dbReference type="RefSeq" id="WP_058513789.1">
    <property type="nucleotide sequence ID" value="NZ_CAAAIH010000039.1"/>
</dbReference>
<feature type="transmembrane region" description="Helical" evidence="1">
    <location>
        <begin position="12"/>
        <end position="31"/>
    </location>
</feature>
<evidence type="ECO:0000256" key="1">
    <source>
        <dbReference type="SAM" id="Phobius"/>
    </source>
</evidence>
<keyword evidence="3" id="KW-1185">Reference proteome</keyword>
<keyword evidence="1" id="KW-1133">Transmembrane helix</keyword>
<reference evidence="2 3" key="1">
    <citation type="submission" date="2015-11" db="EMBL/GenBank/DDBJ databases">
        <title>Genomic analysis of 38 Legionella species identifies large and diverse effector repertoires.</title>
        <authorList>
            <person name="Burstein D."/>
            <person name="Amaro F."/>
            <person name="Zusman T."/>
            <person name="Lifshitz Z."/>
            <person name="Cohen O."/>
            <person name="Gilbert J.A."/>
            <person name="Pupko T."/>
            <person name="Shuman H.A."/>
            <person name="Segal G."/>
        </authorList>
    </citation>
    <scope>NUCLEOTIDE SEQUENCE [LARGE SCALE GENOMIC DNA]</scope>
    <source>
        <strain evidence="2 3">SC-63-C7</strain>
    </source>
</reference>
<keyword evidence="1" id="KW-0812">Transmembrane</keyword>
<evidence type="ECO:0000313" key="3">
    <source>
        <dbReference type="Proteomes" id="UP000054703"/>
    </source>
</evidence>
<dbReference type="EMBL" id="LNYU01000029">
    <property type="protein sequence ID" value="KTD63270.1"/>
    <property type="molecule type" value="Genomic_DNA"/>
</dbReference>
<evidence type="ECO:0000313" key="2">
    <source>
        <dbReference type="EMBL" id="KTD63270.1"/>
    </source>
</evidence>
<protein>
    <submittedName>
        <fullName evidence="2">Uncharacterized protein</fullName>
    </submittedName>
</protein>
<dbReference type="AlphaFoldDB" id="A0A0W0Z3D3"/>
<sequence>MIKNYIRSTIIVLVQILLPIMALLVLAPLFINTKVINHLQQPVFHPWFIVLHALFYLTLILLWPKVAQRLHKQNPINSEQLKTALKIRWYLLTLFLFIDALMLWRAL</sequence>
<proteinExistence type="predicted"/>
<dbReference type="OrthoDB" id="5652823at2"/>
<dbReference type="Proteomes" id="UP000054703">
    <property type="component" value="Unassembled WGS sequence"/>
</dbReference>
<gene>
    <name evidence="2" type="ORF">Lsan_1388</name>
</gene>
<name>A0A0W0Z3D3_9GAMM</name>
<feature type="transmembrane region" description="Helical" evidence="1">
    <location>
        <begin position="43"/>
        <end position="66"/>
    </location>
</feature>
<keyword evidence="1" id="KW-0472">Membrane</keyword>
<dbReference type="PATRIC" id="fig|45074.5.peg.1477"/>
<comment type="caution">
    <text evidence="2">The sequence shown here is derived from an EMBL/GenBank/DDBJ whole genome shotgun (WGS) entry which is preliminary data.</text>
</comment>
<feature type="transmembrane region" description="Helical" evidence="1">
    <location>
        <begin position="87"/>
        <end position="106"/>
    </location>
</feature>
<organism evidence="2 3">
    <name type="scientific">Legionella santicrucis</name>
    <dbReference type="NCBI Taxonomy" id="45074"/>
    <lineage>
        <taxon>Bacteria</taxon>
        <taxon>Pseudomonadati</taxon>
        <taxon>Pseudomonadota</taxon>
        <taxon>Gammaproteobacteria</taxon>
        <taxon>Legionellales</taxon>
        <taxon>Legionellaceae</taxon>
        <taxon>Legionella</taxon>
    </lineage>
</organism>
<accession>A0A0W0Z3D3</accession>
<dbReference type="STRING" id="45074.Lsan_1388"/>